<dbReference type="InterPro" id="IPR000811">
    <property type="entry name" value="Glyco_trans_35"/>
</dbReference>
<evidence type="ECO:0000256" key="2">
    <source>
        <dbReference type="ARBA" id="ARBA00001933"/>
    </source>
</evidence>
<dbReference type="GO" id="GO:0008184">
    <property type="term" value="F:glycogen phosphorylase activity"/>
    <property type="evidence" value="ECO:0007669"/>
    <property type="project" value="InterPro"/>
</dbReference>
<dbReference type="SUPFAM" id="SSF53756">
    <property type="entry name" value="UDP-Glycosyltransferase/glycogen phosphorylase"/>
    <property type="match status" value="1"/>
</dbReference>
<accession>A0A250WTW4</accession>
<dbReference type="EMBL" id="BEGY01000006">
    <property type="protein sequence ID" value="GAX74267.1"/>
    <property type="molecule type" value="Genomic_DNA"/>
</dbReference>
<evidence type="ECO:0000256" key="3">
    <source>
        <dbReference type="ARBA" id="ARBA00006047"/>
    </source>
</evidence>
<proteinExistence type="inferred from homology"/>
<evidence type="ECO:0000256" key="5">
    <source>
        <dbReference type="ARBA" id="ARBA00022676"/>
    </source>
</evidence>
<dbReference type="FunFam" id="3.40.50.2000:FF:000003">
    <property type="entry name" value="Alpha-1,4 glucan phosphorylase"/>
    <property type="match status" value="1"/>
</dbReference>
<keyword evidence="4" id="KW-0021">Allosteric enzyme</keyword>
<comment type="caution">
    <text evidence="11">The sequence shown here is derived from an EMBL/GenBank/DDBJ whole genome shotgun (WGS) entry which is preliminary data.</text>
</comment>
<gene>
    <name evidence="11" type="ORF">CEUSTIGMA_g1716.t1</name>
</gene>
<dbReference type="Pfam" id="PF00343">
    <property type="entry name" value="Phosphorylase"/>
    <property type="match status" value="1"/>
</dbReference>
<keyword evidence="8 10" id="KW-0119">Carbohydrate metabolism</keyword>
<name>A0A250WTW4_9CHLO</name>
<dbReference type="GO" id="GO:0030170">
    <property type="term" value="F:pyridoxal phosphate binding"/>
    <property type="evidence" value="ECO:0007669"/>
    <property type="project" value="InterPro"/>
</dbReference>
<dbReference type="EC" id="2.4.1.1" evidence="10"/>
<dbReference type="InterPro" id="IPR035090">
    <property type="entry name" value="Pyridoxal_P_attach_site"/>
</dbReference>
<comment type="cofactor">
    <cofactor evidence="2 10">
        <name>pyridoxal 5'-phosphate</name>
        <dbReference type="ChEBI" id="CHEBI:597326"/>
    </cofactor>
</comment>
<feature type="modified residue" description="N6-(pyridoxal phosphate)lysine" evidence="9">
    <location>
        <position position="716"/>
    </location>
</feature>
<comment type="function">
    <text evidence="10">Allosteric enzyme that catalyzes the rate-limiting step in glycogen catabolism, the phosphorolytic cleavage of glycogen to produce glucose-1-phosphate, and plays a central role in maintaining cellular and organismal glucose homeostasis.</text>
</comment>
<comment type="catalytic activity">
    <reaction evidence="1 10">
        <text>[(1-&gt;4)-alpha-D-glucosyl](n) + phosphate = [(1-&gt;4)-alpha-D-glucosyl](n-1) + alpha-D-glucose 1-phosphate</text>
        <dbReference type="Rhea" id="RHEA:41732"/>
        <dbReference type="Rhea" id="RHEA-COMP:9584"/>
        <dbReference type="Rhea" id="RHEA-COMP:9586"/>
        <dbReference type="ChEBI" id="CHEBI:15444"/>
        <dbReference type="ChEBI" id="CHEBI:43474"/>
        <dbReference type="ChEBI" id="CHEBI:58601"/>
        <dbReference type="EC" id="2.4.1.1"/>
    </reaction>
</comment>
<dbReference type="Proteomes" id="UP000232323">
    <property type="component" value="Unassembled WGS sequence"/>
</dbReference>
<dbReference type="STRING" id="1157962.A0A250WTW4"/>
<protein>
    <recommendedName>
        <fullName evidence="10">Alpha-1,4 glucan phosphorylase</fullName>
        <ecNumber evidence="10">2.4.1.1</ecNumber>
    </recommendedName>
</protein>
<dbReference type="CDD" id="cd04300">
    <property type="entry name" value="GT35_Glycogen_Phosphorylase"/>
    <property type="match status" value="1"/>
</dbReference>
<dbReference type="GO" id="GO:0005737">
    <property type="term" value="C:cytoplasm"/>
    <property type="evidence" value="ECO:0007669"/>
    <property type="project" value="TreeGrafter"/>
</dbReference>
<evidence type="ECO:0000256" key="6">
    <source>
        <dbReference type="ARBA" id="ARBA00022679"/>
    </source>
</evidence>
<evidence type="ECO:0000256" key="4">
    <source>
        <dbReference type="ARBA" id="ARBA00022533"/>
    </source>
</evidence>
<dbReference type="AlphaFoldDB" id="A0A250WTW4"/>
<dbReference type="PIRSF" id="PIRSF000460">
    <property type="entry name" value="Pprylas_GlgP"/>
    <property type="match status" value="1"/>
</dbReference>
<reference evidence="11 12" key="1">
    <citation type="submission" date="2017-08" db="EMBL/GenBank/DDBJ databases">
        <title>Acidophilic green algal genome provides insights into adaptation to an acidic environment.</title>
        <authorList>
            <person name="Hirooka S."/>
            <person name="Hirose Y."/>
            <person name="Kanesaki Y."/>
            <person name="Higuchi S."/>
            <person name="Fujiwara T."/>
            <person name="Onuma R."/>
            <person name="Era A."/>
            <person name="Ohbayashi R."/>
            <person name="Uzuka A."/>
            <person name="Nozaki H."/>
            <person name="Yoshikawa H."/>
            <person name="Miyagishima S.Y."/>
        </authorList>
    </citation>
    <scope>NUCLEOTIDE SEQUENCE [LARGE SCALE GENOMIC DNA]</scope>
    <source>
        <strain evidence="11 12">NIES-2499</strain>
    </source>
</reference>
<evidence type="ECO:0000256" key="10">
    <source>
        <dbReference type="RuleBase" id="RU000587"/>
    </source>
</evidence>
<evidence type="ECO:0000256" key="7">
    <source>
        <dbReference type="ARBA" id="ARBA00022898"/>
    </source>
</evidence>
<keyword evidence="6 10" id="KW-0808">Transferase</keyword>
<keyword evidence="7 9" id="KW-0663">Pyridoxal phosphate</keyword>
<keyword evidence="5 10" id="KW-0328">Glycosyltransferase</keyword>
<keyword evidence="12" id="KW-1185">Reference proteome</keyword>
<dbReference type="OrthoDB" id="9215500at2759"/>
<dbReference type="Gene3D" id="3.40.50.2000">
    <property type="entry name" value="Glycogen Phosphorylase B"/>
    <property type="match status" value="2"/>
</dbReference>
<dbReference type="InterPro" id="IPR011833">
    <property type="entry name" value="Glycg_phsphrylas"/>
</dbReference>
<dbReference type="PANTHER" id="PTHR11468">
    <property type="entry name" value="GLYCOGEN PHOSPHORYLASE"/>
    <property type="match status" value="1"/>
</dbReference>
<evidence type="ECO:0000313" key="11">
    <source>
        <dbReference type="EMBL" id="GAX74267.1"/>
    </source>
</evidence>
<dbReference type="NCBIfam" id="TIGR02093">
    <property type="entry name" value="P_ylase"/>
    <property type="match status" value="1"/>
</dbReference>
<organism evidence="11 12">
    <name type="scientific">Chlamydomonas eustigma</name>
    <dbReference type="NCBI Taxonomy" id="1157962"/>
    <lineage>
        <taxon>Eukaryota</taxon>
        <taxon>Viridiplantae</taxon>
        <taxon>Chlorophyta</taxon>
        <taxon>core chlorophytes</taxon>
        <taxon>Chlorophyceae</taxon>
        <taxon>CS clade</taxon>
        <taxon>Chlamydomonadales</taxon>
        <taxon>Chlamydomonadaceae</taxon>
        <taxon>Chlamydomonas</taxon>
    </lineage>
</organism>
<sequence length="868" mass="98081">MMRKLERSKYTSSSAASGCCKTLSRRSVIVQNIAEAERVGKKGKPVKDTASALPELMSKVRSVVGKSATSDLTARDLYNALAYSTRDGLIERFNKTHEHWAAKDSKFVYYLSAEFLMGRTLTNAVYNLGMEGKYAEALRSLGYDMETIQEQERDASLGNGGLGRLAACFLDSMANIDLPGWGYGIRYKYGMFKQALDKGGYQKELPDIWLTDGNPWEVKRSEIKYEVCFGGRTEKKTVNGKEVSVWEPNQRVYAQAYDNPIPGFQTPTVGNLRLWDALPVTEFDLAAFNAGDYDKSMLEKEKAECIVAVLYPNDATPEGKELRLKQQYFFVAASMQDVLTRFKAKHGSKWDLLPTKAVFQMNDTHPTIAVAEAMRLLVDVEGLPWEQAWSISSKMLNYTNHTVMPEALEKWPVKVMAKMLPRHMEIIEIINEGWIQWLQSNLPGTAAEKAAKVAAMSIVHENQWNKDELLVNMAYLAVVGSAHVNGVAAIHSDIVKNEIFNDFYKIFPNKFQNKTNGVTPRRWLAWCNPELATLITKTLGSDAWINNAELLSGLRKFASDKNFQSQWRAVKQQRKAKLAAMIKSQTGDDIDINNMFDIQVKRIHEYKRQYMNVLGIIWRYKQLKKMTPAERKASVPRVCMIGGKAASAYDMAKRIIRLVTAVGAKINNDPDTKDYLRLYFLPDYNVSLAEALIPAAELSQHISTGGTEASGTSNMKFQMNGCLIIGTWDGANIEIAEETGVENVFVFGVRAEEINQLRKERANYKTDPRFNEIMNDIAGGMFGDKEYFKPLVDSISNMKVGNDWFLVANDFAAYLDAQEEVDKVYKDPEEWTRRSIMYTAGSGKFSSDRTIREYAEDIWDIKPERPLA</sequence>
<dbReference type="PANTHER" id="PTHR11468:SF30">
    <property type="entry name" value="ALPHA-1,4 GLUCAN PHOSPHORYLASE"/>
    <property type="match status" value="1"/>
</dbReference>
<dbReference type="PROSITE" id="PS00102">
    <property type="entry name" value="PHOSPHORYLASE"/>
    <property type="match status" value="1"/>
</dbReference>
<evidence type="ECO:0000256" key="8">
    <source>
        <dbReference type="ARBA" id="ARBA00023277"/>
    </source>
</evidence>
<evidence type="ECO:0000256" key="1">
    <source>
        <dbReference type="ARBA" id="ARBA00001275"/>
    </source>
</evidence>
<dbReference type="FunFam" id="3.40.50.2000:FF:000149">
    <property type="entry name" value="Glycogen phosphorylase, muscle form"/>
    <property type="match status" value="1"/>
</dbReference>
<evidence type="ECO:0000313" key="12">
    <source>
        <dbReference type="Proteomes" id="UP000232323"/>
    </source>
</evidence>
<comment type="similarity">
    <text evidence="3 10">Belongs to the glycogen phosphorylase family.</text>
</comment>
<dbReference type="GO" id="GO:0005980">
    <property type="term" value="P:glycogen catabolic process"/>
    <property type="evidence" value="ECO:0007669"/>
    <property type="project" value="TreeGrafter"/>
</dbReference>
<evidence type="ECO:0000256" key="9">
    <source>
        <dbReference type="PIRSR" id="PIRSR000460-1"/>
    </source>
</evidence>